<dbReference type="Proteomes" id="UP001501285">
    <property type="component" value="Unassembled WGS sequence"/>
</dbReference>
<dbReference type="Gene3D" id="1.20.120.450">
    <property type="entry name" value="dinb family like domain"/>
    <property type="match status" value="1"/>
</dbReference>
<sequence length="207" mass="22721">MAAHVPPVRDERESVIAYVDQQRDAFFSVSFGLTEEQIRLAPTAGTLSIGGLIKHVTTCERGWTQRMAAAPHAPTPPDTSVGEQARAWGDDFKVTDDDTLDSLLAALAAQGDITRQVLRDVDLGAPVPVPRDAPWFPQDVEAWSVRWVAMHLVEELARHAGHADIVRESIDGATMYELVAAREGWPETPWLKPWRPKVPADSSIAQG</sequence>
<dbReference type="SUPFAM" id="SSF109854">
    <property type="entry name" value="DinB/YfiT-like putative metalloenzymes"/>
    <property type="match status" value="1"/>
</dbReference>
<reference evidence="1 2" key="1">
    <citation type="journal article" date="2019" name="Int. J. Syst. Evol. Microbiol.">
        <title>The Global Catalogue of Microorganisms (GCM) 10K type strain sequencing project: providing services to taxonomists for standard genome sequencing and annotation.</title>
        <authorList>
            <consortium name="The Broad Institute Genomics Platform"/>
            <consortium name="The Broad Institute Genome Sequencing Center for Infectious Disease"/>
            <person name="Wu L."/>
            <person name="Ma J."/>
        </authorList>
    </citation>
    <scope>NUCLEOTIDE SEQUENCE [LARGE SCALE GENOMIC DNA]</scope>
    <source>
        <strain evidence="1 2">JCM 14283</strain>
    </source>
</reference>
<dbReference type="EMBL" id="BAAANB010000001">
    <property type="protein sequence ID" value="GAA2020580.1"/>
    <property type="molecule type" value="Genomic_DNA"/>
</dbReference>
<comment type="caution">
    <text evidence="1">The sequence shown here is derived from an EMBL/GenBank/DDBJ whole genome shotgun (WGS) entry which is preliminary data.</text>
</comment>
<accession>A0ABN2TV87</accession>
<evidence type="ECO:0000313" key="1">
    <source>
        <dbReference type="EMBL" id="GAA2020580.1"/>
    </source>
</evidence>
<dbReference type="RefSeq" id="WP_343987352.1">
    <property type="nucleotide sequence ID" value="NZ_BAAANB010000001.1"/>
</dbReference>
<dbReference type="Pfam" id="PF04978">
    <property type="entry name" value="MST"/>
    <property type="match status" value="1"/>
</dbReference>
<dbReference type="InterPro" id="IPR034660">
    <property type="entry name" value="DinB/YfiT-like"/>
</dbReference>
<dbReference type="InterPro" id="IPR007061">
    <property type="entry name" value="MST-like"/>
</dbReference>
<evidence type="ECO:0000313" key="2">
    <source>
        <dbReference type="Proteomes" id="UP001501285"/>
    </source>
</evidence>
<gene>
    <name evidence="1" type="ORF">GCM10009740_06250</name>
</gene>
<name>A0ABN2TV87_9MICO</name>
<protein>
    <submittedName>
        <fullName evidence="1">DinB family protein</fullName>
    </submittedName>
</protein>
<proteinExistence type="predicted"/>
<keyword evidence="2" id="KW-1185">Reference proteome</keyword>
<organism evidence="1 2">
    <name type="scientific">Terrabacter terrae</name>
    <dbReference type="NCBI Taxonomy" id="318434"/>
    <lineage>
        <taxon>Bacteria</taxon>
        <taxon>Bacillati</taxon>
        <taxon>Actinomycetota</taxon>
        <taxon>Actinomycetes</taxon>
        <taxon>Micrococcales</taxon>
        <taxon>Intrasporangiaceae</taxon>
        <taxon>Terrabacter</taxon>
    </lineage>
</organism>